<dbReference type="InterPro" id="IPR038765">
    <property type="entry name" value="Papain-like_cys_pep_sf"/>
</dbReference>
<dbReference type="GO" id="GO:0008234">
    <property type="term" value="F:cysteine-type peptidase activity"/>
    <property type="evidence" value="ECO:0007669"/>
    <property type="project" value="UniProtKB-KW"/>
</dbReference>
<reference evidence="7 8" key="1">
    <citation type="journal article" date="2013" name="Genome Announc.">
        <title>Genome Sequence of the Extreme Obligate Alkaliphile Bacillus marmarensis Strain DSM 21297.</title>
        <authorList>
            <person name="Wernick D.G."/>
            <person name="Choi K.Y."/>
            <person name="Tat C.A."/>
            <person name="Lafontaine Rivera J.G."/>
            <person name="Liao J.C."/>
        </authorList>
    </citation>
    <scope>NUCLEOTIDE SEQUENCE [LARGE SCALE GENOMIC DNA]</scope>
    <source>
        <strain evidence="7 8">DSM 21297</strain>
    </source>
</reference>
<feature type="signal peptide" evidence="5">
    <location>
        <begin position="1"/>
        <end position="22"/>
    </location>
</feature>
<comment type="caution">
    <text evidence="7">The sequence shown here is derived from an EMBL/GenBank/DDBJ whole genome shotgun (WGS) entry which is preliminary data.</text>
</comment>
<dbReference type="SUPFAM" id="SSF47090">
    <property type="entry name" value="PGBD-like"/>
    <property type="match status" value="3"/>
</dbReference>
<evidence type="ECO:0000259" key="6">
    <source>
        <dbReference type="PROSITE" id="PS51935"/>
    </source>
</evidence>
<dbReference type="InterPro" id="IPR036365">
    <property type="entry name" value="PGBD-like_sf"/>
</dbReference>
<dbReference type="Pfam" id="PF01471">
    <property type="entry name" value="PG_binding_1"/>
    <property type="match status" value="3"/>
</dbReference>
<evidence type="ECO:0000313" key="7">
    <source>
        <dbReference type="EMBL" id="ERN52049.1"/>
    </source>
</evidence>
<dbReference type="Gene3D" id="3.90.1720.10">
    <property type="entry name" value="endopeptidase domain like (from Nostoc punctiforme)"/>
    <property type="match status" value="1"/>
</dbReference>
<feature type="chain" id="PRO_5039527680" evidence="5">
    <location>
        <begin position="23"/>
        <end position="394"/>
    </location>
</feature>
<dbReference type="InterPro" id="IPR000064">
    <property type="entry name" value="NLP_P60_dom"/>
</dbReference>
<dbReference type="GO" id="GO:0006508">
    <property type="term" value="P:proteolysis"/>
    <property type="evidence" value="ECO:0007669"/>
    <property type="project" value="UniProtKB-KW"/>
</dbReference>
<evidence type="ECO:0000256" key="3">
    <source>
        <dbReference type="ARBA" id="ARBA00022801"/>
    </source>
</evidence>
<dbReference type="PANTHER" id="PTHR47053:SF1">
    <property type="entry name" value="MUREIN DD-ENDOPEPTIDASE MEPH-RELATED"/>
    <property type="match status" value="1"/>
</dbReference>
<evidence type="ECO:0000256" key="4">
    <source>
        <dbReference type="ARBA" id="ARBA00022807"/>
    </source>
</evidence>
<dbReference type="InterPro" id="IPR051202">
    <property type="entry name" value="Peptidase_C40"/>
</dbReference>
<dbReference type="Gene3D" id="1.10.101.10">
    <property type="entry name" value="PGBD-like superfamily/PGBD"/>
    <property type="match status" value="3"/>
</dbReference>
<evidence type="ECO:0000313" key="8">
    <source>
        <dbReference type="Proteomes" id="UP000017170"/>
    </source>
</evidence>
<dbReference type="RefSeq" id="WP_022629221.1">
    <property type="nucleotide sequence ID" value="NZ_ATAE01000041.1"/>
</dbReference>
<dbReference type="InterPro" id="IPR036366">
    <property type="entry name" value="PGBDSf"/>
</dbReference>
<comment type="similarity">
    <text evidence="1">Belongs to the peptidase C40 family.</text>
</comment>
<evidence type="ECO:0000256" key="2">
    <source>
        <dbReference type="ARBA" id="ARBA00022670"/>
    </source>
</evidence>
<dbReference type="AlphaFoldDB" id="U6SK00"/>
<dbReference type="InterPro" id="IPR002477">
    <property type="entry name" value="Peptidoglycan-bd-like"/>
</dbReference>
<keyword evidence="8" id="KW-1185">Reference proteome</keyword>
<dbReference type="PATRIC" id="fig|1188261.3.peg.3154"/>
<keyword evidence="3" id="KW-0378">Hydrolase</keyword>
<keyword evidence="2" id="KW-0645">Protease</keyword>
<feature type="domain" description="NlpC/P60" evidence="6">
    <location>
        <begin position="275"/>
        <end position="394"/>
    </location>
</feature>
<name>U6SK00_9BACI</name>
<dbReference type="EMBL" id="ATAE01000041">
    <property type="protein sequence ID" value="ERN52049.1"/>
    <property type="molecule type" value="Genomic_DNA"/>
</dbReference>
<accession>U6SK00</accession>
<evidence type="ECO:0000256" key="1">
    <source>
        <dbReference type="ARBA" id="ARBA00007074"/>
    </source>
</evidence>
<keyword evidence="5" id="KW-0732">Signal</keyword>
<dbReference type="Proteomes" id="UP000017170">
    <property type="component" value="Unassembled WGS sequence"/>
</dbReference>
<gene>
    <name evidence="7" type="ORF">A33I_18320</name>
</gene>
<dbReference type="SUPFAM" id="SSF54001">
    <property type="entry name" value="Cysteine proteinases"/>
    <property type="match status" value="1"/>
</dbReference>
<proteinExistence type="inferred from homology"/>
<organism evidence="7 8">
    <name type="scientific">Alkalihalophilus marmarensis DSM 21297</name>
    <dbReference type="NCBI Taxonomy" id="1188261"/>
    <lineage>
        <taxon>Bacteria</taxon>
        <taxon>Bacillati</taxon>
        <taxon>Bacillota</taxon>
        <taxon>Bacilli</taxon>
        <taxon>Bacillales</taxon>
        <taxon>Bacillaceae</taxon>
        <taxon>Alkalihalophilus</taxon>
    </lineage>
</organism>
<dbReference type="PANTHER" id="PTHR47053">
    <property type="entry name" value="MUREIN DD-ENDOPEPTIDASE MEPH-RELATED"/>
    <property type="match status" value="1"/>
</dbReference>
<dbReference type="PROSITE" id="PS51935">
    <property type="entry name" value="NLPC_P60"/>
    <property type="match status" value="1"/>
</dbReference>
<keyword evidence="4" id="KW-0788">Thiol protease</keyword>
<protein>
    <submittedName>
        <fullName evidence="7">Peptidase</fullName>
    </submittedName>
</protein>
<sequence>MKKVLVTSVVAAGLFFAAPQMADAALGDQTLRVGMNHTDVTELQEALKSKGYFTFDRATGYYGSITQDAVRKFQASNGLKVDGIAGPQTFAALKANGSTVVAASSSNTSSATLRTGSRGAAVTNLQQQLRNHGHFSSAVDGVFGPLTERAVRSFQSARGLSVDGIAGPQTFSALGQVAVSGSTTQAATSTTLRQGTRSAEVTRLQDRLRQLGYFNSNSTGYYGTVTTESVRRFQAVNNLQVDGVAGPQTLSRLHGSNAAAASTASETVSASSSNSSIGSSIISSANRYIGTPYRYGGTTTAGFDCSGFIQRVFSDVGISVPRTALQQWNSGTTVAAPSVGDIVFFATVNSGPSHNGIYIGNNQFIHSGSSTGVTVTSMSNSYWSARYLGAKRIH</sequence>
<evidence type="ECO:0000256" key="5">
    <source>
        <dbReference type="SAM" id="SignalP"/>
    </source>
</evidence>
<dbReference type="Pfam" id="PF00877">
    <property type="entry name" value="NLPC_P60"/>
    <property type="match status" value="1"/>
</dbReference>